<gene>
    <name evidence="11" type="ORF">WJX81_000767</name>
</gene>
<proteinExistence type="inferred from homology"/>
<evidence type="ECO:0000256" key="5">
    <source>
        <dbReference type="ARBA" id="ARBA00022917"/>
    </source>
</evidence>
<evidence type="ECO:0000256" key="6">
    <source>
        <dbReference type="ARBA" id="ARBA00044208"/>
    </source>
</evidence>
<dbReference type="EMBL" id="JALJOU010000013">
    <property type="protein sequence ID" value="KAK9840551.1"/>
    <property type="molecule type" value="Genomic_DNA"/>
</dbReference>
<evidence type="ECO:0000256" key="3">
    <source>
        <dbReference type="ARBA" id="ARBA00022490"/>
    </source>
</evidence>
<dbReference type="Pfam" id="PF01008">
    <property type="entry name" value="IF-2B"/>
    <property type="match status" value="1"/>
</dbReference>
<evidence type="ECO:0000256" key="1">
    <source>
        <dbReference type="ARBA" id="ARBA00004514"/>
    </source>
</evidence>
<dbReference type="InterPro" id="IPR000649">
    <property type="entry name" value="IF-2B-related"/>
</dbReference>
<evidence type="ECO:0000313" key="12">
    <source>
        <dbReference type="Proteomes" id="UP001445335"/>
    </source>
</evidence>
<evidence type="ECO:0000256" key="7">
    <source>
        <dbReference type="ARBA" id="ARBA00044236"/>
    </source>
</evidence>
<dbReference type="InterPro" id="IPR051501">
    <property type="entry name" value="eIF2B_alpha/beta/delta"/>
</dbReference>
<dbReference type="InterPro" id="IPR042528">
    <property type="entry name" value="elF-2B_alpha_N"/>
</dbReference>
<sequence>MQKRSISQYLDEESAGPVHRAHVGPGAGAPAAHAAPVASRVRFAEHDGPAFDSGGASYHLAGAPDQVSTDFHNALARSPEMAVAVAAIKALTNVIQRSKAQTMMGLEKELKEAAASLERCNETAISLKAGCQLFLRYTTRTSALDAEDFEAAKRRIIKRGTYFAETSVRARAKIADLGAPFIRPGARVLTHGHSRVVLALLRRAVAQGIQFSVVVTEGRPDETGLAMARDLHELGVPVIAILDSAVAFALERLRVDLVLLGAEGVVENGGVINKLGTYQIALAAAAHNTPFYVAAESYKFARLYPLSQSDLPLERQHVDFTPRLPANVVVENPSRDYTPPKYISLLFTDLGVLTPAAVSDELIQLYS</sequence>
<dbReference type="Proteomes" id="UP001445335">
    <property type="component" value="Unassembled WGS sequence"/>
</dbReference>
<keyword evidence="4" id="KW-0396">Initiation factor</keyword>
<keyword evidence="12" id="KW-1185">Reference proteome</keyword>
<dbReference type="SUPFAM" id="SSF100950">
    <property type="entry name" value="NagB/RpiA/CoA transferase-like"/>
    <property type="match status" value="1"/>
</dbReference>
<dbReference type="Gene3D" id="3.40.50.10470">
    <property type="entry name" value="Translation initiation factor eif-2b, domain 2"/>
    <property type="match status" value="1"/>
</dbReference>
<dbReference type="InterPro" id="IPR037171">
    <property type="entry name" value="NagB/RpiA_transferase-like"/>
</dbReference>
<comment type="subunit">
    <text evidence="8">Component of the translation initiation factor 2B (eIF2B) complex which is a heterodecamer of two sets of five different subunits: alpha, beta, gamma, delta and epsilon. Subunits alpha, beta and delta comprise a regulatory subcomplex and subunits epsilon and gamma comprise a catalytic subcomplex. Within the complex, the hexameric regulatory complex resides at the center, with the two heterodimeric catalytic subcomplexes bound on opposite sides.</text>
</comment>
<dbReference type="GO" id="GO:0005829">
    <property type="term" value="C:cytosol"/>
    <property type="evidence" value="ECO:0007669"/>
    <property type="project" value="UniProtKB-SubCell"/>
</dbReference>
<protein>
    <recommendedName>
        <fullName evidence="6">Translation initiation factor eIF2B subunit alpha</fullName>
    </recommendedName>
    <alternativeName>
        <fullName evidence="7">eIF2B GDP-GTP exchange factor subunit alpha</fullName>
    </alternativeName>
</protein>
<dbReference type="GO" id="GO:0005085">
    <property type="term" value="F:guanyl-nucleotide exchange factor activity"/>
    <property type="evidence" value="ECO:0007669"/>
    <property type="project" value="TreeGrafter"/>
</dbReference>
<organism evidence="11 12">
    <name type="scientific">Elliptochloris bilobata</name>
    <dbReference type="NCBI Taxonomy" id="381761"/>
    <lineage>
        <taxon>Eukaryota</taxon>
        <taxon>Viridiplantae</taxon>
        <taxon>Chlorophyta</taxon>
        <taxon>core chlorophytes</taxon>
        <taxon>Trebouxiophyceae</taxon>
        <taxon>Trebouxiophyceae incertae sedis</taxon>
        <taxon>Elliptochloris clade</taxon>
        <taxon>Elliptochloris</taxon>
    </lineage>
</organism>
<dbReference type="Gene3D" id="1.20.120.1070">
    <property type="entry name" value="Translation initiation factor eIF-2B, N-terminal domain"/>
    <property type="match status" value="1"/>
</dbReference>
<evidence type="ECO:0000313" key="11">
    <source>
        <dbReference type="EMBL" id="KAK9840551.1"/>
    </source>
</evidence>
<dbReference type="InterPro" id="IPR042529">
    <property type="entry name" value="IF_2B-like_C"/>
</dbReference>
<keyword evidence="5" id="KW-0648">Protein biosynthesis</keyword>
<evidence type="ECO:0000256" key="8">
    <source>
        <dbReference type="ARBA" id="ARBA00046432"/>
    </source>
</evidence>
<comment type="subcellular location">
    <subcellularLocation>
        <location evidence="1">Cytoplasm</location>
        <location evidence="1">Cytosol</location>
    </subcellularLocation>
</comment>
<comment type="similarity">
    <text evidence="2 9">Belongs to the eIF-2B alpha/beta/delta subunits family.</text>
</comment>
<evidence type="ECO:0000256" key="4">
    <source>
        <dbReference type="ARBA" id="ARBA00022540"/>
    </source>
</evidence>
<keyword evidence="3" id="KW-0963">Cytoplasm</keyword>
<dbReference type="AlphaFoldDB" id="A0AAW1S545"/>
<dbReference type="GO" id="GO:0003743">
    <property type="term" value="F:translation initiation factor activity"/>
    <property type="evidence" value="ECO:0007669"/>
    <property type="project" value="UniProtKB-KW"/>
</dbReference>
<name>A0AAW1S545_9CHLO</name>
<comment type="caution">
    <text evidence="11">The sequence shown here is derived from an EMBL/GenBank/DDBJ whole genome shotgun (WGS) entry which is preliminary data.</text>
</comment>
<evidence type="ECO:0000256" key="10">
    <source>
        <dbReference type="SAM" id="MobiDB-lite"/>
    </source>
</evidence>
<feature type="region of interest" description="Disordered" evidence="10">
    <location>
        <begin position="1"/>
        <end position="31"/>
    </location>
</feature>
<dbReference type="PANTHER" id="PTHR45860">
    <property type="entry name" value="TRANSLATION INITIATION FACTOR EIF-2B SUBUNIT ALPHA"/>
    <property type="match status" value="1"/>
</dbReference>
<evidence type="ECO:0000256" key="9">
    <source>
        <dbReference type="RuleBase" id="RU003814"/>
    </source>
</evidence>
<reference evidence="11 12" key="1">
    <citation type="journal article" date="2024" name="Nat. Commun.">
        <title>Phylogenomics reveals the evolutionary origins of lichenization in chlorophyte algae.</title>
        <authorList>
            <person name="Puginier C."/>
            <person name="Libourel C."/>
            <person name="Otte J."/>
            <person name="Skaloud P."/>
            <person name="Haon M."/>
            <person name="Grisel S."/>
            <person name="Petersen M."/>
            <person name="Berrin J.G."/>
            <person name="Delaux P.M."/>
            <person name="Dal Grande F."/>
            <person name="Keller J."/>
        </authorList>
    </citation>
    <scope>NUCLEOTIDE SEQUENCE [LARGE SCALE GENOMIC DNA]</scope>
    <source>
        <strain evidence="11 12">SAG 245.80</strain>
    </source>
</reference>
<evidence type="ECO:0000256" key="2">
    <source>
        <dbReference type="ARBA" id="ARBA00007251"/>
    </source>
</evidence>
<dbReference type="PANTHER" id="PTHR45860:SF1">
    <property type="entry name" value="TRANSLATION INITIATION FACTOR EIF-2B SUBUNIT ALPHA"/>
    <property type="match status" value="1"/>
</dbReference>
<accession>A0AAW1S545</accession>
<dbReference type="GO" id="GO:0005851">
    <property type="term" value="C:eukaryotic translation initiation factor 2B complex"/>
    <property type="evidence" value="ECO:0007669"/>
    <property type="project" value="TreeGrafter"/>
</dbReference>